<keyword evidence="3" id="KW-1185">Reference proteome</keyword>
<dbReference type="EMBL" id="MU001634">
    <property type="protein sequence ID" value="KAF2484066.1"/>
    <property type="molecule type" value="Genomic_DNA"/>
</dbReference>
<dbReference type="AlphaFoldDB" id="A0A6A6PWC0"/>
<organism evidence="2 3">
    <name type="scientific">Neohortaea acidophila</name>
    <dbReference type="NCBI Taxonomy" id="245834"/>
    <lineage>
        <taxon>Eukaryota</taxon>
        <taxon>Fungi</taxon>
        <taxon>Dikarya</taxon>
        <taxon>Ascomycota</taxon>
        <taxon>Pezizomycotina</taxon>
        <taxon>Dothideomycetes</taxon>
        <taxon>Dothideomycetidae</taxon>
        <taxon>Mycosphaerellales</taxon>
        <taxon>Teratosphaeriaceae</taxon>
        <taxon>Neohortaea</taxon>
    </lineage>
</organism>
<dbReference type="Proteomes" id="UP000799767">
    <property type="component" value="Unassembled WGS sequence"/>
</dbReference>
<accession>A0A6A6PWC0</accession>
<protein>
    <submittedName>
        <fullName evidence="2">Uncharacterized protein</fullName>
    </submittedName>
</protein>
<reference evidence="2" key="1">
    <citation type="journal article" date="2020" name="Stud. Mycol.">
        <title>101 Dothideomycetes genomes: a test case for predicting lifestyles and emergence of pathogens.</title>
        <authorList>
            <person name="Haridas S."/>
            <person name="Albert R."/>
            <person name="Binder M."/>
            <person name="Bloem J."/>
            <person name="Labutti K."/>
            <person name="Salamov A."/>
            <person name="Andreopoulos B."/>
            <person name="Baker S."/>
            <person name="Barry K."/>
            <person name="Bills G."/>
            <person name="Bluhm B."/>
            <person name="Cannon C."/>
            <person name="Castanera R."/>
            <person name="Culley D."/>
            <person name="Daum C."/>
            <person name="Ezra D."/>
            <person name="Gonzalez J."/>
            <person name="Henrissat B."/>
            <person name="Kuo A."/>
            <person name="Liang C."/>
            <person name="Lipzen A."/>
            <person name="Lutzoni F."/>
            <person name="Magnuson J."/>
            <person name="Mondo S."/>
            <person name="Nolan M."/>
            <person name="Ohm R."/>
            <person name="Pangilinan J."/>
            <person name="Park H.-J."/>
            <person name="Ramirez L."/>
            <person name="Alfaro M."/>
            <person name="Sun H."/>
            <person name="Tritt A."/>
            <person name="Yoshinaga Y."/>
            <person name="Zwiers L.-H."/>
            <person name="Turgeon B."/>
            <person name="Goodwin S."/>
            <person name="Spatafora J."/>
            <person name="Crous P."/>
            <person name="Grigoriev I."/>
        </authorList>
    </citation>
    <scope>NUCLEOTIDE SEQUENCE</scope>
    <source>
        <strain evidence="2">CBS 113389</strain>
    </source>
</reference>
<name>A0A6A6PWC0_9PEZI</name>
<evidence type="ECO:0000313" key="3">
    <source>
        <dbReference type="Proteomes" id="UP000799767"/>
    </source>
</evidence>
<evidence type="ECO:0000256" key="1">
    <source>
        <dbReference type="SAM" id="MobiDB-lite"/>
    </source>
</evidence>
<sequence length="186" mass="20287">MPRAPEGPVGGAHHLLHAPNQQRMLTSVDDGHCTPTAAHQRPPGAPKQSNGRRSLQAPKDRPASCRRRRPSTWVPLQPLVRLGAHNTRDSFAFASAHSFPQNKRHRGPLGPSDDGLLTLLAFASKLQRLPAYSRERRRKQHVRLLGVPWADLVFIPSPALVKAMETPTPQQSAPSQPAGATVPGHL</sequence>
<proteinExistence type="predicted"/>
<evidence type="ECO:0000313" key="2">
    <source>
        <dbReference type="EMBL" id="KAF2484066.1"/>
    </source>
</evidence>
<feature type="region of interest" description="Disordered" evidence="1">
    <location>
        <begin position="164"/>
        <end position="186"/>
    </location>
</feature>
<feature type="region of interest" description="Disordered" evidence="1">
    <location>
        <begin position="1"/>
        <end position="69"/>
    </location>
</feature>
<dbReference type="RefSeq" id="XP_033590636.1">
    <property type="nucleotide sequence ID" value="XM_033733211.1"/>
</dbReference>
<feature type="compositionally biased region" description="Low complexity" evidence="1">
    <location>
        <begin position="166"/>
        <end position="186"/>
    </location>
</feature>
<dbReference type="GeneID" id="54474213"/>
<gene>
    <name evidence="2" type="ORF">BDY17DRAFT_294917</name>
</gene>